<dbReference type="Pfam" id="PF00534">
    <property type="entry name" value="Glycos_transf_1"/>
    <property type="match status" value="1"/>
</dbReference>
<name>A0A6S8C797_9STRA</name>
<evidence type="ECO:0000256" key="1">
    <source>
        <dbReference type="ARBA" id="ARBA00022676"/>
    </source>
</evidence>
<dbReference type="EMBL" id="HBIN01008447">
    <property type="protein sequence ID" value="CAE0435993.1"/>
    <property type="molecule type" value="Transcribed_RNA"/>
</dbReference>
<dbReference type="SUPFAM" id="SSF53756">
    <property type="entry name" value="UDP-Glycosyltransferase/glycogen phosphorylase"/>
    <property type="match status" value="1"/>
</dbReference>
<sequence>MRLILFLLWSVTVVSALPPVVWLVPIGCDYSGFFVEVLAYLTGLVSIFSEGNLFLSMGKCSEAFLSSLAPGEAAVLERLQSDYEKKKPKWKNTIVIHHKLPGTPFSSFCSRNSLERPLLVIGRMMTEASYLSPSEVEQAANMDEIWVPSDYHISVFTDAGIPDSKLFVLPEAANVDFYANKEIFDSNIKDECVQAKTDAENCQTLPVTKQKQKIFQFVSVFKYEGRKGADILLTSYWRAFTNDDAVELVIRSYKPSWERGTSNLMNAFNQLALGTFGVPMSQLAKVTWIEENLSKKELRTLYQTSDVFVLPTRGEGWCLPCVEAMSAGLPIIVTNFSGPTMYLRSEHSYPLPILKNKDSGAALLNDDGTAKPDSDQLSALMRYVYLNQDEAKEKGLKAQEFAAQEFNPLHLATRIHDRLHYLYNQKRKLKI</sequence>
<keyword evidence="1" id="KW-0328">Glycosyltransferase</keyword>
<evidence type="ECO:0000313" key="4">
    <source>
        <dbReference type="EMBL" id="CAE0435992.1"/>
    </source>
</evidence>
<dbReference type="InterPro" id="IPR001296">
    <property type="entry name" value="Glyco_trans_1"/>
</dbReference>
<evidence type="ECO:0000259" key="3">
    <source>
        <dbReference type="Pfam" id="PF00534"/>
    </source>
</evidence>
<accession>A0A6S8C797</accession>
<dbReference type="Gene3D" id="3.40.50.2000">
    <property type="entry name" value="Glycogen Phosphorylase B"/>
    <property type="match status" value="1"/>
</dbReference>
<feature type="signal peptide" evidence="2">
    <location>
        <begin position="1"/>
        <end position="16"/>
    </location>
</feature>
<protein>
    <recommendedName>
        <fullName evidence="3">Glycosyl transferase family 1 domain-containing protein</fullName>
    </recommendedName>
</protein>
<feature type="domain" description="Glycosyl transferase family 1" evidence="3">
    <location>
        <begin position="285"/>
        <end position="345"/>
    </location>
</feature>
<evidence type="ECO:0000256" key="2">
    <source>
        <dbReference type="SAM" id="SignalP"/>
    </source>
</evidence>
<dbReference type="EMBL" id="HBIN01008446">
    <property type="protein sequence ID" value="CAE0435992.1"/>
    <property type="molecule type" value="Transcribed_RNA"/>
</dbReference>
<feature type="chain" id="PRO_5035584455" description="Glycosyl transferase family 1 domain-containing protein" evidence="2">
    <location>
        <begin position="17"/>
        <end position="431"/>
    </location>
</feature>
<dbReference type="AlphaFoldDB" id="A0A6S8C797"/>
<keyword evidence="1" id="KW-0808">Transferase</keyword>
<dbReference type="GO" id="GO:0016757">
    <property type="term" value="F:glycosyltransferase activity"/>
    <property type="evidence" value="ECO:0007669"/>
    <property type="project" value="UniProtKB-KW"/>
</dbReference>
<evidence type="ECO:0000313" key="5">
    <source>
        <dbReference type="EMBL" id="CAE0435993.1"/>
    </source>
</evidence>
<gene>
    <name evidence="4" type="ORF">ASTO00021_LOCUS6264</name>
    <name evidence="5" type="ORF">ASTO00021_LOCUS6265</name>
</gene>
<dbReference type="PANTHER" id="PTHR46656:SF3">
    <property type="entry name" value="PUTATIVE-RELATED"/>
    <property type="match status" value="1"/>
</dbReference>
<proteinExistence type="predicted"/>
<reference evidence="5" key="1">
    <citation type="submission" date="2021-01" db="EMBL/GenBank/DDBJ databases">
        <authorList>
            <person name="Corre E."/>
            <person name="Pelletier E."/>
            <person name="Niang G."/>
            <person name="Scheremetjew M."/>
            <person name="Finn R."/>
            <person name="Kale V."/>
            <person name="Holt S."/>
            <person name="Cochrane G."/>
            <person name="Meng A."/>
            <person name="Brown T."/>
            <person name="Cohen L."/>
        </authorList>
    </citation>
    <scope>NUCLEOTIDE SEQUENCE</scope>
    <source>
        <strain evidence="5">GSBS06</strain>
    </source>
</reference>
<dbReference type="PANTHER" id="PTHR46656">
    <property type="entry name" value="PUTATIVE-RELATED"/>
    <property type="match status" value="1"/>
</dbReference>
<organism evidence="5">
    <name type="scientific">Aplanochytrium stocchinoi</name>
    <dbReference type="NCBI Taxonomy" id="215587"/>
    <lineage>
        <taxon>Eukaryota</taxon>
        <taxon>Sar</taxon>
        <taxon>Stramenopiles</taxon>
        <taxon>Bigyra</taxon>
        <taxon>Labyrinthulomycetes</taxon>
        <taxon>Thraustochytrida</taxon>
        <taxon>Thraustochytriidae</taxon>
        <taxon>Aplanochytrium</taxon>
    </lineage>
</organism>
<keyword evidence="2" id="KW-0732">Signal</keyword>